<dbReference type="PANTHER" id="PTHR11685">
    <property type="entry name" value="RBR FAMILY RING FINGER AND IBR DOMAIN-CONTAINING"/>
    <property type="match status" value="1"/>
</dbReference>
<evidence type="ECO:0000259" key="12">
    <source>
        <dbReference type="PROSITE" id="PS51873"/>
    </source>
</evidence>
<evidence type="ECO:0000313" key="13">
    <source>
        <dbReference type="EMBL" id="PSN63182.1"/>
    </source>
</evidence>
<evidence type="ECO:0000256" key="8">
    <source>
        <dbReference type="ARBA" id="ARBA00022833"/>
    </source>
</evidence>
<keyword evidence="6 9" id="KW-0863">Zinc-finger</keyword>
<evidence type="ECO:0000256" key="2">
    <source>
        <dbReference type="ARBA" id="ARBA00012251"/>
    </source>
</evidence>
<keyword evidence="14" id="KW-1185">Reference proteome</keyword>
<evidence type="ECO:0000256" key="9">
    <source>
        <dbReference type="PROSITE-ProRule" id="PRU00175"/>
    </source>
</evidence>
<keyword evidence="5" id="KW-0677">Repeat</keyword>
<dbReference type="EMBL" id="KZ678140">
    <property type="protein sequence ID" value="PSN63182.1"/>
    <property type="molecule type" value="Genomic_DNA"/>
</dbReference>
<gene>
    <name evidence="13" type="ORF">BS50DRAFT_501331</name>
</gene>
<dbReference type="Gene3D" id="1.20.120.1750">
    <property type="match status" value="1"/>
</dbReference>
<dbReference type="SMART" id="SM00647">
    <property type="entry name" value="IBR"/>
    <property type="match status" value="2"/>
</dbReference>
<evidence type="ECO:0000256" key="6">
    <source>
        <dbReference type="ARBA" id="ARBA00022771"/>
    </source>
</evidence>
<evidence type="ECO:0000256" key="4">
    <source>
        <dbReference type="ARBA" id="ARBA00022723"/>
    </source>
</evidence>
<feature type="compositionally biased region" description="Polar residues" evidence="10">
    <location>
        <begin position="9"/>
        <end position="24"/>
    </location>
</feature>
<keyword evidence="4" id="KW-0479">Metal-binding</keyword>
<dbReference type="PROSITE" id="PS51873">
    <property type="entry name" value="TRIAD"/>
    <property type="match status" value="1"/>
</dbReference>
<dbReference type="InterPro" id="IPR017907">
    <property type="entry name" value="Znf_RING_CS"/>
</dbReference>
<dbReference type="InterPro" id="IPR001841">
    <property type="entry name" value="Znf_RING"/>
</dbReference>
<dbReference type="Pfam" id="PF22191">
    <property type="entry name" value="IBR_1"/>
    <property type="match status" value="1"/>
</dbReference>
<evidence type="ECO:0000259" key="11">
    <source>
        <dbReference type="PROSITE" id="PS50089"/>
    </source>
</evidence>
<dbReference type="Gene3D" id="3.30.40.10">
    <property type="entry name" value="Zinc/RING finger domain, C3HC4 (zinc finger)"/>
    <property type="match status" value="1"/>
</dbReference>
<dbReference type="GO" id="GO:0016567">
    <property type="term" value="P:protein ubiquitination"/>
    <property type="evidence" value="ECO:0007669"/>
    <property type="project" value="InterPro"/>
</dbReference>
<evidence type="ECO:0000256" key="10">
    <source>
        <dbReference type="SAM" id="MobiDB-lite"/>
    </source>
</evidence>
<dbReference type="GO" id="GO:0008270">
    <property type="term" value="F:zinc ion binding"/>
    <property type="evidence" value="ECO:0007669"/>
    <property type="project" value="UniProtKB-KW"/>
</dbReference>
<dbReference type="SMART" id="SM00184">
    <property type="entry name" value="RING"/>
    <property type="match status" value="2"/>
</dbReference>
<dbReference type="EC" id="2.3.2.31" evidence="2"/>
<organism evidence="13 14">
    <name type="scientific">Corynespora cassiicola Philippines</name>
    <dbReference type="NCBI Taxonomy" id="1448308"/>
    <lineage>
        <taxon>Eukaryota</taxon>
        <taxon>Fungi</taxon>
        <taxon>Dikarya</taxon>
        <taxon>Ascomycota</taxon>
        <taxon>Pezizomycotina</taxon>
        <taxon>Dothideomycetes</taxon>
        <taxon>Pleosporomycetidae</taxon>
        <taxon>Pleosporales</taxon>
        <taxon>Corynesporascaceae</taxon>
        <taxon>Corynespora</taxon>
    </lineage>
</organism>
<evidence type="ECO:0000256" key="5">
    <source>
        <dbReference type="ARBA" id="ARBA00022737"/>
    </source>
</evidence>
<keyword evidence="8" id="KW-0862">Zinc</keyword>
<dbReference type="SUPFAM" id="SSF57850">
    <property type="entry name" value="RING/U-box"/>
    <property type="match status" value="3"/>
</dbReference>
<dbReference type="InterPro" id="IPR044066">
    <property type="entry name" value="TRIAD_supradom"/>
</dbReference>
<comment type="catalytic activity">
    <reaction evidence="1">
        <text>[E2 ubiquitin-conjugating enzyme]-S-ubiquitinyl-L-cysteine + [acceptor protein]-L-lysine = [E2 ubiquitin-conjugating enzyme]-L-cysteine + [acceptor protein]-N(6)-ubiquitinyl-L-lysine.</text>
        <dbReference type="EC" id="2.3.2.31"/>
    </reaction>
</comment>
<keyword evidence="3" id="KW-0808">Transferase</keyword>
<evidence type="ECO:0000256" key="7">
    <source>
        <dbReference type="ARBA" id="ARBA00022786"/>
    </source>
</evidence>
<feature type="region of interest" description="Disordered" evidence="10">
    <location>
        <begin position="1"/>
        <end position="35"/>
    </location>
</feature>
<dbReference type="GO" id="GO:0061630">
    <property type="term" value="F:ubiquitin protein ligase activity"/>
    <property type="evidence" value="ECO:0007669"/>
    <property type="project" value="UniProtKB-EC"/>
</dbReference>
<reference evidence="13 14" key="1">
    <citation type="journal article" date="2018" name="Front. Microbiol.">
        <title>Genome-Wide Analysis of Corynespora cassiicola Leaf Fall Disease Putative Effectors.</title>
        <authorList>
            <person name="Lopez D."/>
            <person name="Ribeiro S."/>
            <person name="Label P."/>
            <person name="Fumanal B."/>
            <person name="Venisse J.S."/>
            <person name="Kohler A."/>
            <person name="de Oliveira R.R."/>
            <person name="Labutti K."/>
            <person name="Lipzen A."/>
            <person name="Lail K."/>
            <person name="Bauer D."/>
            <person name="Ohm R.A."/>
            <person name="Barry K.W."/>
            <person name="Spatafora J."/>
            <person name="Grigoriev I.V."/>
            <person name="Martin F.M."/>
            <person name="Pujade-Renaud V."/>
        </authorList>
    </citation>
    <scope>NUCLEOTIDE SEQUENCE [LARGE SCALE GENOMIC DNA]</scope>
    <source>
        <strain evidence="13 14">Philippines</strain>
    </source>
</reference>
<evidence type="ECO:0000256" key="1">
    <source>
        <dbReference type="ARBA" id="ARBA00001798"/>
    </source>
</evidence>
<feature type="domain" description="RING-type" evidence="11">
    <location>
        <begin position="47"/>
        <end position="101"/>
    </location>
</feature>
<evidence type="ECO:0000256" key="3">
    <source>
        <dbReference type="ARBA" id="ARBA00022679"/>
    </source>
</evidence>
<keyword evidence="7" id="KW-0833">Ubl conjugation pathway</keyword>
<dbReference type="InterPro" id="IPR013083">
    <property type="entry name" value="Znf_RING/FYVE/PHD"/>
</dbReference>
<dbReference type="OrthoDB" id="1431934at2759"/>
<protein>
    <recommendedName>
        <fullName evidence="2">RBR-type E3 ubiquitin transferase</fullName>
        <ecNumber evidence="2">2.3.2.31</ecNumber>
    </recommendedName>
</protein>
<dbReference type="Pfam" id="PF01485">
    <property type="entry name" value="IBR"/>
    <property type="match status" value="1"/>
</dbReference>
<sequence length="269" mass="30639">MRVRRTSQPHEPQSQTDRNTLSSKAHSRKGKSGISVSVKTLAPTQECLICVESRPVSRFPSRPPTLQCSHPPQVCRPCLRKWIRSEFKSRVWDQLNCPECSSKMQHDDVKEFASSEVFRKYDALSTKVALEAIPGFRWCIAKGCKSGQVHEGELTPKFKCVACKASHCAIHGVKWHKGETCAEYDYRTDGKQKKAEDAASKKLIQETAKKCPGCAWNIEKNNGCDHMTCRRSKCKHEFCWVCLAPYGPIRKQGNQMHRPKCEYYYPGED</sequence>
<feature type="domain" description="RING-type" evidence="12">
    <location>
        <begin position="43"/>
        <end position="265"/>
    </location>
</feature>
<dbReference type="InterPro" id="IPR031127">
    <property type="entry name" value="E3_UB_ligase_RBR"/>
</dbReference>
<evidence type="ECO:0000313" key="14">
    <source>
        <dbReference type="Proteomes" id="UP000240883"/>
    </source>
</evidence>
<dbReference type="Proteomes" id="UP000240883">
    <property type="component" value="Unassembled WGS sequence"/>
</dbReference>
<dbReference type="PROSITE" id="PS00518">
    <property type="entry name" value="ZF_RING_1"/>
    <property type="match status" value="1"/>
</dbReference>
<proteinExistence type="predicted"/>
<dbReference type="STRING" id="1448308.A0A2T2NCL5"/>
<dbReference type="CDD" id="cd20335">
    <property type="entry name" value="BRcat_RBR"/>
    <property type="match status" value="1"/>
</dbReference>
<accession>A0A2T2NCL5</accession>
<name>A0A2T2NCL5_CORCC</name>
<dbReference type="InterPro" id="IPR002867">
    <property type="entry name" value="IBR_dom"/>
</dbReference>
<dbReference type="AlphaFoldDB" id="A0A2T2NCL5"/>
<dbReference type="PROSITE" id="PS50089">
    <property type="entry name" value="ZF_RING_2"/>
    <property type="match status" value="1"/>
</dbReference>